<dbReference type="Gene3D" id="1.10.1200.10">
    <property type="entry name" value="ACP-like"/>
    <property type="match status" value="1"/>
</dbReference>
<dbReference type="InterPro" id="IPR045851">
    <property type="entry name" value="AMP-bd_C_sf"/>
</dbReference>
<dbReference type="InterPro" id="IPR010071">
    <property type="entry name" value="AA_adenyl_dom"/>
</dbReference>
<reference evidence="6" key="1">
    <citation type="submission" date="2023-02" db="EMBL/GenBank/DDBJ databases">
        <title>Pathogen: clinical or host-associated sample.</title>
        <authorList>
            <person name="Hergert J."/>
            <person name="Casey R."/>
            <person name="Wagner J."/>
            <person name="Young E.L."/>
            <person name="Oakeson K.F."/>
        </authorList>
    </citation>
    <scope>NUCLEOTIDE SEQUENCE</scope>
    <source>
        <strain evidence="6">2022CK-00830</strain>
    </source>
</reference>
<dbReference type="SUPFAM" id="SSF51735">
    <property type="entry name" value="NAD(P)-binding Rossmann-fold domains"/>
    <property type="match status" value="1"/>
</dbReference>
<dbReference type="PANTHER" id="PTHR44845:SF7">
    <property type="entry name" value="PLIPASTATIN SYNTHASE SUBUNIT D"/>
    <property type="match status" value="1"/>
</dbReference>
<dbReference type="InterPro" id="IPR020845">
    <property type="entry name" value="AMP-binding_CS"/>
</dbReference>
<comment type="similarity">
    <text evidence="1">Belongs to the ATP-dependent AMP-binding enzyme family.</text>
</comment>
<dbReference type="SUPFAM" id="SSF47336">
    <property type="entry name" value="ACP-like"/>
    <property type="match status" value="1"/>
</dbReference>
<dbReference type="FunFam" id="3.40.50.12780:FF:000012">
    <property type="entry name" value="Non-ribosomal peptide synthetase"/>
    <property type="match status" value="1"/>
</dbReference>
<dbReference type="Gene3D" id="3.30.300.30">
    <property type="match status" value="1"/>
</dbReference>
<protein>
    <submittedName>
        <fullName evidence="6">Amino acid adenylation domain-containing protein</fullName>
    </submittedName>
</protein>
<proteinExistence type="inferred from homology"/>
<gene>
    <name evidence="6" type="ORF">PUW23_07215</name>
</gene>
<evidence type="ECO:0000313" key="6">
    <source>
        <dbReference type="EMBL" id="WDH83996.1"/>
    </source>
</evidence>
<dbReference type="Gene3D" id="3.30.559.30">
    <property type="entry name" value="Nonribosomal peptide synthetase, condensation domain"/>
    <property type="match status" value="1"/>
</dbReference>
<dbReference type="InterPro" id="IPR009081">
    <property type="entry name" value="PP-bd_ACP"/>
</dbReference>
<dbReference type="InterPro" id="IPR000873">
    <property type="entry name" value="AMP-dep_synth/lig_dom"/>
</dbReference>
<dbReference type="PROSITE" id="PS00455">
    <property type="entry name" value="AMP_BINDING"/>
    <property type="match status" value="1"/>
</dbReference>
<dbReference type="InterPro" id="IPR020459">
    <property type="entry name" value="AMP-binding"/>
</dbReference>
<dbReference type="InterPro" id="IPR036736">
    <property type="entry name" value="ACP-like_sf"/>
</dbReference>
<evidence type="ECO:0000256" key="2">
    <source>
        <dbReference type="ARBA" id="ARBA00022450"/>
    </source>
</evidence>
<dbReference type="InterPro" id="IPR025110">
    <property type="entry name" value="AMP-bd_C"/>
</dbReference>
<evidence type="ECO:0000259" key="5">
    <source>
        <dbReference type="PROSITE" id="PS50075"/>
    </source>
</evidence>
<dbReference type="InterPro" id="IPR010080">
    <property type="entry name" value="Thioester_reductase-like_dom"/>
</dbReference>
<dbReference type="CDD" id="cd05930">
    <property type="entry name" value="A_NRPS"/>
    <property type="match status" value="1"/>
</dbReference>
<keyword evidence="2" id="KW-0596">Phosphopantetheine</keyword>
<dbReference type="GO" id="GO:0017000">
    <property type="term" value="P:antibiotic biosynthetic process"/>
    <property type="evidence" value="ECO:0007669"/>
    <property type="project" value="UniProtKB-KW"/>
</dbReference>
<dbReference type="InterPro" id="IPR036291">
    <property type="entry name" value="NAD(P)-bd_dom_sf"/>
</dbReference>
<dbReference type="Proteomes" id="UP001220962">
    <property type="component" value="Chromosome"/>
</dbReference>
<keyword evidence="4" id="KW-0045">Antibiotic biosynthesis</keyword>
<dbReference type="SUPFAM" id="SSF52777">
    <property type="entry name" value="CoA-dependent acyltransferases"/>
    <property type="match status" value="1"/>
</dbReference>
<dbReference type="NCBIfam" id="TIGR01746">
    <property type="entry name" value="Thioester-redct"/>
    <property type="match status" value="1"/>
</dbReference>
<accession>A0AAX3N2N6</accession>
<organism evidence="6 7">
    <name type="scientific">Paenibacillus urinalis</name>
    <dbReference type="NCBI Taxonomy" id="521520"/>
    <lineage>
        <taxon>Bacteria</taxon>
        <taxon>Bacillati</taxon>
        <taxon>Bacillota</taxon>
        <taxon>Bacilli</taxon>
        <taxon>Bacillales</taxon>
        <taxon>Paenibacillaceae</taxon>
        <taxon>Paenibacillus</taxon>
    </lineage>
</organism>
<dbReference type="NCBIfam" id="TIGR01733">
    <property type="entry name" value="AA-adenyl-dom"/>
    <property type="match status" value="1"/>
</dbReference>
<dbReference type="Gene3D" id="3.40.50.12780">
    <property type="entry name" value="N-terminal domain of ligase-like"/>
    <property type="match status" value="1"/>
</dbReference>
<dbReference type="EMBL" id="CP118101">
    <property type="protein sequence ID" value="WDH83996.1"/>
    <property type="molecule type" value="Genomic_DNA"/>
</dbReference>
<evidence type="ECO:0000256" key="4">
    <source>
        <dbReference type="ARBA" id="ARBA00023194"/>
    </source>
</evidence>
<dbReference type="PIRSF" id="PIRSF001617">
    <property type="entry name" value="Alpha-AR"/>
    <property type="match status" value="1"/>
</dbReference>
<dbReference type="CDD" id="cd05235">
    <property type="entry name" value="SDR_e1"/>
    <property type="match status" value="1"/>
</dbReference>
<sequence>MNTTMLLEQTKQYWSDELQLPLPGFHLYTDGSLNYAKQAAAQTEQVLNLEPVMLKRYSELYDMKAWMLAGYAVFLHRMTQDNEMLIGVQNRREQLLPMRISISGTDSFRRVYEQVLDKLVQLDSTELSHADVEHIAGYTVQYQTIYGMKLHHEASRLNWYVQEGPDTWLLHVSYDSQLFKQATIRRYMQHFERLLSGVLEDGDMDTTISSLPILTEEDWRAYDVLNDTKMSVPEQTTIVSMFTSVAAQFPDRTALSANEDELTYQELDLLSNKVANMLLEKGIRKGEFVSLFMERSLETIVSLLGVMKAGGAYIPLDPTHPEERNAYIIEDTKSKVILTESSYIPKLDSLLAGFEHRPEIVCLDQLDGSYSETAPAIRIDEDDLAYVIYTSGSTGKPKGALIAHKGVVNLAMATKQDLGLTEEDMILQYSTFSFDASVYDIFGSIGSGARLHLLSDEERFSIDAFTEAVEQLEATRIAILPTVFFNRLAAYLPEDAAVKYEKIKSITVGGEALTGETVRMFQKKLQIPVTNLYGPTEITVVATGHKVDYPVPEDVSTIVIGTPLANYELYIVDGNNDLCPIGVTGELLISSVGVAKGYLNQPEKTKEAFISDPIRPGSGKKFYRSGDLVRLLPNGQVEYRGRRDSQIKIRGFRIEIGEIENSFAKHENIKDVAVIPITEDGNKLLAAFYTTNDGAAIPKKALVQYLSKKVPGYMVPTYMQHVVEMPLSPTGKVDRKQLAAYELKADEYDSIYMAPENEIQQAVAASWKQVLDLERISIHDDFFEIGGYSLKILEILVLLKPSYPLLKINDFFQYPTIARLAERIEELNQAVEKDARDIDIVNRPIEDLAEHPAVIGTADHFSIKRSAQKNILLTGATGYLGSHLLAELLQRSDAIVYCLVRSSSGVDPYSRLVHIMEGYFGSESAEWIENRVVVLEGDLEKENLGLSEADQMLVAKQIDSIIHCGADVRHFGDAKHFANVNVESTNRLLSLAREGSGIRFHFISTLGIPEELAENGQWADIVQGNDYMTSYVENVYTNSKLEAEKLVIQAGEEGVPVNVYRVGNLSCRSDNGVFQNNIDNNAFYRMLKAMLLLRRAPRVRWEVDMTPIDYAGQAVTALALQDETVGRVFHICNPVTIPYERMVEYFTDAGYDITLMDLKEFEGWLLNPNEPKDSAGVELAMAQLEGDGAKNSMFRYTCPQTMEFLAGTGVQCAEPDAAYFNKLIHHAVEIGYFIQPNSFDNVTR</sequence>
<dbReference type="PRINTS" id="PR00154">
    <property type="entry name" value="AMPBINDING"/>
</dbReference>
<name>A0AAX3N2N6_9BACL</name>
<dbReference type="AlphaFoldDB" id="A0AAX3N2N6"/>
<dbReference type="PANTHER" id="PTHR44845">
    <property type="entry name" value="CARRIER DOMAIN-CONTAINING PROTEIN"/>
    <property type="match status" value="1"/>
</dbReference>
<dbReference type="InterPro" id="IPR013120">
    <property type="entry name" value="FAR_NAD-bd"/>
</dbReference>
<dbReference type="Pfam" id="PF00501">
    <property type="entry name" value="AMP-binding"/>
    <property type="match status" value="1"/>
</dbReference>
<dbReference type="FunFam" id="3.40.50.980:FF:000001">
    <property type="entry name" value="Non-ribosomal peptide synthetase"/>
    <property type="match status" value="1"/>
</dbReference>
<keyword evidence="3" id="KW-0597">Phosphoprotein</keyword>
<feature type="domain" description="Carrier" evidence="5">
    <location>
        <begin position="754"/>
        <end position="828"/>
    </location>
</feature>
<evidence type="ECO:0000313" key="7">
    <source>
        <dbReference type="Proteomes" id="UP001220962"/>
    </source>
</evidence>
<dbReference type="RefSeq" id="WP_047910165.1">
    <property type="nucleotide sequence ID" value="NZ_CP118101.1"/>
</dbReference>
<evidence type="ECO:0000256" key="1">
    <source>
        <dbReference type="ARBA" id="ARBA00006432"/>
    </source>
</evidence>
<dbReference type="Gene3D" id="3.40.50.720">
    <property type="entry name" value="NAD(P)-binding Rossmann-like Domain"/>
    <property type="match status" value="1"/>
</dbReference>
<evidence type="ECO:0000256" key="3">
    <source>
        <dbReference type="ARBA" id="ARBA00022553"/>
    </source>
</evidence>
<dbReference type="PROSITE" id="PS50075">
    <property type="entry name" value="CARRIER"/>
    <property type="match status" value="1"/>
</dbReference>
<dbReference type="Pfam" id="PF07993">
    <property type="entry name" value="NAD_binding_4"/>
    <property type="match status" value="1"/>
</dbReference>
<dbReference type="SUPFAM" id="SSF56801">
    <property type="entry name" value="Acetyl-CoA synthetase-like"/>
    <property type="match status" value="1"/>
</dbReference>
<dbReference type="InterPro" id="IPR042099">
    <property type="entry name" value="ANL_N_sf"/>
</dbReference>
<dbReference type="Pfam" id="PF13193">
    <property type="entry name" value="AMP-binding_C"/>
    <property type="match status" value="1"/>
</dbReference>
<dbReference type="Pfam" id="PF00550">
    <property type="entry name" value="PP-binding"/>
    <property type="match status" value="1"/>
</dbReference>